<comment type="caution">
    <text evidence="1">The sequence shown here is derived from an EMBL/GenBank/DDBJ whole genome shotgun (WGS) entry which is preliminary data.</text>
</comment>
<gene>
    <name evidence="1" type="ORF">QFC24_006762</name>
</gene>
<keyword evidence="2" id="KW-1185">Reference proteome</keyword>
<organism evidence="1 2">
    <name type="scientific">Naganishia onofrii</name>
    <dbReference type="NCBI Taxonomy" id="1851511"/>
    <lineage>
        <taxon>Eukaryota</taxon>
        <taxon>Fungi</taxon>
        <taxon>Dikarya</taxon>
        <taxon>Basidiomycota</taxon>
        <taxon>Agaricomycotina</taxon>
        <taxon>Tremellomycetes</taxon>
        <taxon>Filobasidiales</taxon>
        <taxon>Filobasidiaceae</taxon>
        <taxon>Naganishia</taxon>
    </lineage>
</organism>
<accession>A0ACC2WYX6</accession>
<name>A0ACC2WYX6_9TREE</name>
<protein>
    <submittedName>
        <fullName evidence="1">Uncharacterized protein</fullName>
    </submittedName>
</protein>
<evidence type="ECO:0000313" key="2">
    <source>
        <dbReference type="Proteomes" id="UP001234202"/>
    </source>
</evidence>
<sequence length="157" mass="17249">MGDSAGGNLALALARYLGELAERGVSERTKNIGQVGGMILYSDYVGGFGNAGVASHTRHFPSLLASPYFSPALPLPKNAPRFKHLVDAGVKVYIQTGTAELLYSEDLDLARDMKREGVDVRLRELEGEIHAAILFRRERAMRASEKDIPEFWNSLSQ</sequence>
<dbReference type="EMBL" id="JASBWV010000038">
    <property type="protein sequence ID" value="KAJ9116247.1"/>
    <property type="molecule type" value="Genomic_DNA"/>
</dbReference>
<reference evidence="1" key="1">
    <citation type="submission" date="2023-04" db="EMBL/GenBank/DDBJ databases">
        <title>Draft Genome sequencing of Naganishia species isolated from polar environments using Oxford Nanopore Technology.</title>
        <authorList>
            <person name="Leo P."/>
            <person name="Venkateswaran K."/>
        </authorList>
    </citation>
    <scope>NUCLEOTIDE SEQUENCE</scope>
    <source>
        <strain evidence="1">DBVPG 5303</strain>
    </source>
</reference>
<proteinExistence type="predicted"/>
<evidence type="ECO:0000313" key="1">
    <source>
        <dbReference type="EMBL" id="KAJ9116247.1"/>
    </source>
</evidence>
<dbReference type="Proteomes" id="UP001234202">
    <property type="component" value="Unassembled WGS sequence"/>
</dbReference>